<dbReference type="PANTHER" id="PTHR39178">
    <property type="entry name" value="HYPOTHETICAL RIBOSOME-ASSOCIATED PROTEIN"/>
    <property type="match status" value="1"/>
</dbReference>
<evidence type="ECO:0000313" key="8">
    <source>
        <dbReference type="Proteomes" id="UP001154420"/>
    </source>
</evidence>
<name>A0A9X5BCF0_9FIRM</name>
<evidence type="ECO:0000256" key="4">
    <source>
        <dbReference type="ARBA" id="ARBA00022807"/>
    </source>
</evidence>
<dbReference type="InterPro" id="IPR036764">
    <property type="entry name" value="Peptidase_Prp_sf"/>
</dbReference>
<evidence type="ECO:0000256" key="2">
    <source>
        <dbReference type="ARBA" id="ARBA00022670"/>
    </source>
</evidence>
<comment type="caution">
    <text evidence="7">The sequence shown here is derived from an EMBL/GenBank/DDBJ whole genome shotgun (WGS) entry which is preliminary data.</text>
</comment>
<evidence type="ECO:0000256" key="1">
    <source>
        <dbReference type="ARBA" id="ARBA00022517"/>
    </source>
</evidence>
<dbReference type="GO" id="GO:0006508">
    <property type="term" value="P:proteolysis"/>
    <property type="evidence" value="ECO:0007669"/>
    <property type="project" value="UniProtKB-KW"/>
</dbReference>
<dbReference type="Pfam" id="PF04327">
    <property type="entry name" value="Peptidase_Prp"/>
    <property type="match status" value="1"/>
</dbReference>
<dbReference type="PANTHER" id="PTHR39178:SF1">
    <property type="entry name" value="RIBOSOMAL-PROCESSING CYSTEINE PROTEASE PRP"/>
    <property type="match status" value="1"/>
</dbReference>
<evidence type="ECO:0000313" key="7">
    <source>
        <dbReference type="EMBL" id="NBJ91459.1"/>
    </source>
</evidence>
<proteinExistence type="inferred from homology"/>
<gene>
    <name evidence="7" type="ORF">D5281_02375</name>
</gene>
<dbReference type="EMBL" id="QZDT01000002">
    <property type="protein sequence ID" value="NBJ91459.1"/>
    <property type="molecule type" value="Genomic_DNA"/>
</dbReference>
<dbReference type="Proteomes" id="UP001154420">
    <property type="component" value="Unassembled WGS sequence"/>
</dbReference>
<dbReference type="GO" id="GO:0008234">
    <property type="term" value="F:cysteine-type peptidase activity"/>
    <property type="evidence" value="ECO:0007669"/>
    <property type="project" value="UniProtKB-KW"/>
</dbReference>
<dbReference type="OrthoDB" id="48998at2"/>
<evidence type="ECO:0000256" key="5">
    <source>
        <dbReference type="ARBA" id="ARBA00044503"/>
    </source>
</evidence>
<dbReference type="SUPFAM" id="SSF118010">
    <property type="entry name" value="TM1457-like"/>
    <property type="match status" value="1"/>
</dbReference>
<dbReference type="AlphaFoldDB" id="A0A9X5BCF0"/>
<dbReference type="GO" id="GO:0042254">
    <property type="term" value="P:ribosome biogenesis"/>
    <property type="evidence" value="ECO:0007669"/>
    <property type="project" value="UniProtKB-KW"/>
</dbReference>
<dbReference type="InterPro" id="IPR007422">
    <property type="entry name" value="Peptidase_Prp"/>
</dbReference>
<organism evidence="7 8">
    <name type="scientific">Parablautia muri</name>
    <dbReference type="NCBI Taxonomy" id="2320879"/>
    <lineage>
        <taxon>Bacteria</taxon>
        <taxon>Bacillati</taxon>
        <taxon>Bacillota</taxon>
        <taxon>Clostridia</taxon>
        <taxon>Lachnospirales</taxon>
        <taxon>Lachnospiraceae</taxon>
        <taxon>Parablautia</taxon>
    </lineage>
</organism>
<keyword evidence="2 7" id="KW-0645">Protease</keyword>
<dbReference type="Gene3D" id="3.30.70.1490">
    <property type="entry name" value="Cysteine protease Prp"/>
    <property type="match status" value="1"/>
</dbReference>
<keyword evidence="8" id="KW-1185">Reference proteome</keyword>
<reference evidence="7" key="1">
    <citation type="submission" date="2018-09" db="EMBL/GenBank/DDBJ databases">
        <title>Murine metabolic-syndrome-specific gut microbial biobank.</title>
        <authorList>
            <person name="Liu C."/>
        </authorList>
    </citation>
    <scope>NUCLEOTIDE SEQUENCE</scope>
    <source>
        <strain evidence="7">D42-62</strain>
    </source>
</reference>
<protein>
    <recommendedName>
        <fullName evidence="6">Ribosomal processing cysteine protease Prp</fullName>
    </recommendedName>
</protein>
<keyword evidence="4" id="KW-0788">Thiol protease</keyword>
<sequence length="109" mass="11908">MTSIRIIKSLHGEYKRVTCKGHAGFAKAGSDVVCSAVSMLVINTINSLDVLAGIKLQVDSDEEEGFIDCILLENPGESGRLLLDSMVLGLEMVVSQYGKKYLKLKFEEV</sequence>
<comment type="similarity">
    <text evidence="5">Belongs to the Prp family.</text>
</comment>
<keyword evidence="3" id="KW-0378">Hydrolase</keyword>
<keyword evidence="1" id="KW-0690">Ribosome biogenesis</keyword>
<evidence type="ECO:0000256" key="6">
    <source>
        <dbReference type="ARBA" id="ARBA00044538"/>
    </source>
</evidence>
<dbReference type="CDD" id="cd16332">
    <property type="entry name" value="Prp-like"/>
    <property type="match status" value="1"/>
</dbReference>
<evidence type="ECO:0000256" key="3">
    <source>
        <dbReference type="ARBA" id="ARBA00022801"/>
    </source>
</evidence>
<accession>A0A9X5BCF0</accession>
<dbReference type="RefSeq" id="WP_160558545.1">
    <property type="nucleotide sequence ID" value="NZ_QZDT01000002.1"/>
</dbReference>